<dbReference type="InterPro" id="IPR015168">
    <property type="entry name" value="SsuA/THI5"/>
</dbReference>
<accession>A0A1I5J7L2</accession>
<reference evidence="5 6" key="1">
    <citation type="submission" date="2016-10" db="EMBL/GenBank/DDBJ databases">
        <authorList>
            <person name="de Groot N.N."/>
        </authorList>
    </citation>
    <scope>NUCLEOTIDE SEQUENCE [LARGE SCALE GENOMIC DNA]</scope>
    <source>
        <strain evidence="5 6">DSM 1283</strain>
    </source>
</reference>
<dbReference type="Proteomes" id="UP000198806">
    <property type="component" value="Unassembled WGS sequence"/>
</dbReference>
<keyword evidence="6" id="KW-1185">Reference proteome</keyword>
<evidence type="ECO:0000256" key="3">
    <source>
        <dbReference type="ARBA" id="ARBA00022729"/>
    </source>
</evidence>
<dbReference type="STRING" id="1527.SAMN04489757_1719"/>
<evidence type="ECO:0000259" key="4">
    <source>
        <dbReference type="Pfam" id="PF09084"/>
    </source>
</evidence>
<evidence type="ECO:0000256" key="2">
    <source>
        <dbReference type="ARBA" id="ARBA00010742"/>
    </source>
</evidence>
<gene>
    <name evidence="5" type="ORF">SAMN04489757_1719</name>
</gene>
<evidence type="ECO:0000313" key="6">
    <source>
        <dbReference type="Proteomes" id="UP000198806"/>
    </source>
</evidence>
<dbReference type="EMBL" id="FOWD01000071">
    <property type="protein sequence ID" value="SFO68795.1"/>
    <property type="molecule type" value="Genomic_DNA"/>
</dbReference>
<dbReference type="RefSeq" id="WP_091689376.1">
    <property type="nucleotide sequence ID" value="NZ_BAABFM010000028.1"/>
</dbReference>
<organism evidence="5 6">
    <name type="scientific">Anaerocolumna aminovalerica</name>
    <dbReference type="NCBI Taxonomy" id="1527"/>
    <lineage>
        <taxon>Bacteria</taxon>
        <taxon>Bacillati</taxon>
        <taxon>Bacillota</taxon>
        <taxon>Clostridia</taxon>
        <taxon>Lachnospirales</taxon>
        <taxon>Lachnospiraceae</taxon>
        <taxon>Anaerocolumna</taxon>
    </lineage>
</organism>
<dbReference type="Pfam" id="PF09084">
    <property type="entry name" value="NMT1"/>
    <property type="match status" value="1"/>
</dbReference>
<dbReference type="AlphaFoldDB" id="A0A1I5J7L2"/>
<sequence length="332" mass="36827">MKKFKMVALMMLVFILITGLSACKKDSNLIKVQLNEVAHSVFYAPQYVAIELGYFKEEGLDVKLVNGLGADKTMTAVLSGEADIGFMGAEASIYVYNEGAEDYVVNFAQLTQRAGNFLVSKDVNEDFSWENVKGKTVIGGRAGGMPQMVFEYILKKQGIDPKKDLTIIQNIDFGLTSQAFMAGTGDYTIEFEPSANAIEKEGAGKVVASLGVESGKVPYTAYAARKSYIEKNPEIIQKFTNAIQKGMDYVQTHTPEEIAKVIAPQFKETDLKTVTAIVKRYYDQDTWKDNVIFEEESLNLLQNILGEAGELSAKVPYKDLITREFAENAYKK</sequence>
<comment type="subcellular location">
    <subcellularLocation>
        <location evidence="1">Periplasm</location>
    </subcellularLocation>
</comment>
<evidence type="ECO:0000256" key="1">
    <source>
        <dbReference type="ARBA" id="ARBA00004418"/>
    </source>
</evidence>
<dbReference type="PANTHER" id="PTHR30024:SF47">
    <property type="entry name" value="TAURINE-BINDING PERIPLASMIC PROTEIN"/>
    <property type="match status" value="1"/>
</dbReference>
<protein>
    <submittedName>
        <fullName evidence="5">NitT/TauT family transport system substrate-binding protein</fullName>
    </submittedName>
</protein>
<dbReference type="PROSITE" id="PS51257">
    <property type="entry name" value="PROKAR_LIPOPROTEIN"/>
    <property type="match status" value="1"/>
</dbReference>
<dbReference type="Gene3D" id="3.40.190.10">
    <property type="entry name" value="Periplasmic binding protein-like II"/>
    <property type="match status" value="2"/>
</dbReference>
<comment type="similarity">
    <text evidence="2">Belongs to the bacterial solute-binding protein SsuA/TauA family.</text>
</comment>
<feature type="domain" description="SsuA/THI5-like" evidence="4">
    <location>
        <begin position="44"/>
        <end position="253"/>
    </location>
</feature>
<proteinExistence type="inferred from homology"/>
<keyword evidence="3" id="KW-0732">Signal</keyword>
<dbReference type="SUPFAM" id="SSF53850">
    <property type="entry name" value="Periplasmic binding protein-like II"/>
    <property type="match status" value="1"/>
</dbReference>
<dbReference type="PANTHER" id="PTHR30024">
    <property type="entry name" value="ALIPHATIC SULFONATES-BINDING PROTEIN-RELATED"/>
    <property type="match status" value="1"/>
</dbReference>
<dbReference type="GO" id="GO:0042597">
    <property type="term" value="C:periplasmic space"/>
    <property type="evidence" value="ECO:0007669"/>
    <property type="project" value="UniProtKB-SubCell"/>
</dbReference>
<dbReference type="OrthoDB" id="9802202at2"/>
<evidence type="ECO:0000313" key="5">
    <source>
        <dbReference type="EMBL" id="SFO68795.1"/>
    </source>
</evidence>
<name>A0A1I5J7L2_9FIRM</name>